<sequence length="1151" mass="128263">MQHGFVLAHSSTGDGIDPNWILLDSQSTVSVFRNASMLSNIRPSDQVLRAITNGGSQTSHLVGDFPNLGPVWYNPESIANILSLAKVRRVCRVTMDTSESPAFVVHRLDGSEMRFEEADSGLYVFSPNDSTAVKMYTLLQTVAGQKKLWNKRQIEAADEARRIYRIAGRPSEEDFEWYLRKNFIRNSPVTPDDAKRALAIYGPDVATLKGKTRCGADAPRVPSFKAVPIPPPILLHHRDVTLCTDFLFVQGIPFFHTISRNIGYRTLTAVSDRSKKTILRETQRAINLYNTRGFTVHGMHCDNTNVSRSLCGNANVDYAFMSLATGACVTRHQWERVGRIPDTAIDRVHALALAEDQPLIQESGLVFEWDPDMPIDDDEYDKDYMPPVTARAADHDLDDSFLPVDDDELDFLASPFSVPSPSGVDQGASMEPQIKVPIVSEPVANIGADDSGAEPVALDIAKTDTTTANTPQDRNANADSNDDSEYRHDEGDVSLVEDQGASEDPLVETVQEDDDSVEKPSRNVFCMLQHAAESVKESVVTDSVRRVVVAIILTQMSEQAGLRKHGEKAENALMQEFQQLDDLTVFIPRYASELTDDEKRAALRALNLLKEKRDGSLKGRTVADGSKQRSLYDKSETASPTVSIDSLITSFLIDVFEGRDAGICDVAGAYLKAMMDDFVILKFTGRAVEILCKMSEKYLPYVCLENGKKVIYVQLKKGLHGCVKSALLWYKMFSETLQDMGFELNPYDQCVANCDFNGSQCTIVWYVDDMKVSHKDPEVVSAVISNIESSFGKMTVRRGKEHEFLGMKVVYNENNTATITMSSYLEEAIAESGMEISRTASTPAKHYLFEVDENSPRLDKNRNDIFHSVSAKLLYVATRARMDILLPVCFLCTRVSKATEEDERKLKRVLEYLKGTLDLSYTVGADDLGKMRTWVDASYAVHPDMRSHMGGVISFGTGGLICKSTKQKLNTKSSTEAELVGASDYLPNTLWMKMFLEAQGHKIEDNAFEQDNESAIKLEKNGRTSAGPKSRHINIRYFFIKDRVKAEGITIRHCPTLKMIADFFTKPLQGKLFLKLRSVIMGHVHINSLNDEDSLQTEERVGRCESAASSNHSEVEKEKTDVRKDERADAKTSKTVTWASVVRGGFKSSFS</sequence>
<dbReference type="EMBL" id="BDSP01000123">
    <property type="protein sequence ID" value="GAX17934.1"/>
    <property type="molecule type" value="Genomic_DNA"/>
</dbReference>
<name>A0A1Z5JV65_FISSO</name>
<proteinExistence type="predicted"/>
<evidence type="ECO:0000256" key="1">
    <source>
        <dbReference type="SAM" id="MobiDB-lite"/>
    </source>
</evidence>
<dbReference type="PANTHER" id="PTHR11439">
    <property type="entry name" value="GAG-POL-RELATED RETROTRANSPOSON"/>
    <property type="match status" value="1"/>
</dbReference>
<feature type="region of interest" description="Disordered" evidence="1">
    <location>
        <begin position="1105"/>
        <end position="1133"/>
    </location>
</feature>
<protein>
    <recommendedName>
        <fullName evidence="2">Reverse transcriptase Ty1/copia-type domain-containing protein</fullName>
    </recommendedName>
</protein>
<dbReference type="InterPro" id="IPR013103">
    <property type="entry name" value="RVT_2"/>
</dbReference>
<accession>A0A1Z5JV65</accession>
<organism evidence="3 4">
    <name type="scientific">Fistulifera solaris</name>
    <name type="common">Oleaginous diatom</name>
    <dbReference type="NCBI Taxonomy" id="1519565"/>
    <lineage>
        <taxon>Eukaryota</taxon>
        <taxon>Sar</taxon>
        <taxon>Stramenopiles</taxon>
        <taxon>Ochrophyta</taxon>
        <taxon>Bacillariophyta</taxon>
        <taxon>Bacillariophyceae</taxon>
        <taxon>Bacillariophycidae</taxon>
        <taxon>Naviculales</taxon>
        <taxon>Naviculaceae</taxon>
        <taxon>Fistulifera</taxon>
    </lineage>
</organism>
<evidence type="ECO:0000313" key="4">
    <source>
        <dbReference type="Proteomes" id="UP000198406"/>
    </source>
</evidence>
<feature type="region of interest" description="Disordered" evidence="1">
    <location>
        <begin position="463"/>
        <end position="518"/>
    </location>
</feature>
<feature type="domain" description="Reverse transcriptase Ty1/copia-type" evidence="2">
    <location>
        <begin position="611"/>
        <end position="844"/>
    </location>
</feature>
<dbReference type="InParanoid" id="A0A1Z5JV65"/>
<evidence type="ECO:0000259" key="2">
    <source>
        <dbReference type="Pfam" id="PF07727"/>
    </source>
</evidence>
<dbReference type="AlphaFoldDB" id="A0A1Z5JV65"/>
<dbReference type="PANTHER" id="PTHR11439:SF467">
    <property type="entry name" value="INTEGRASE CATALYTIC DOMAIN-CONTAINING PROTEIN"/>
    <property type="match status" value="1"/>
</dbReference>
<evidence type="ECO:0000313" key="3">
    <source>
        <dbReference type="EMBL" id="GAX17934.1"/>
    </source>
</evidence>
<dbReference type="OrthoDB" id="44654at2759"/>
<gene>
    <name evidence="3" type="ORF">FisN_18Hu142</name>
</gene>
<reference evidence="3 4" key="1">
    <citation type="journal article" date="2015" name="Plant Cell">
        <title>Oil accumulation by the oleaginous diatom Fistulifera solaris as revealed by the genome and transcriptome.</title>
        <authorList>
            <person name="Tanaka T."/>
            <person name="Maeda Y."/>
            <person name="Veluchamy A."/>
            <person name="Tanaka M."/>
            <person name="Abida H."/>
            <person name="Marechal E."/>
            <person name="Bowler C."/>
            <person name="Muto M."/>
            <person name="Sunaga Y."/>
            <person name="Tanaka M."/>
            <person name="Yoshino T."/>
            <person name="Taniguchi T."/>
            <person name="Fukuda Y."/>
            <person name="Nemoto M."/>
            <person name="Matsumoto M."/>
            <person name="Wong P.S."/>
            <person name="Aburatani S."/>
            <person name="Fujibuchi W."/>
        </authorList>
    </citation>
    <scope>NUCLEOTIDE SEQUENCE [LARGE SCALE GENOMIC DNA]</scope>
    <source>
        <strain evidence="3 4">JPCC DA0580</strain>
    </source>
</reference>
<comment type="caution">
    <text evidence="3">The sequence shown here is derived from an EMBL/GenBank/DDBJ whole genome shotgun (WGS) entry which is preliminary data.</text>
</comment>
<dbReference type="CDD" id="cd09272">
    <property type="entry name" value="RNase_HI_RT_Ty1"/>
    <property type="match status" value="1"/>
</dbReference>
<keyword evidence="4" id="KW-1185">Reference proteome</keyword>
<feature type="compositionally biased region" description="Polar residues" evidence="1">
    <location>
        <begin position="463"/>
        <end position="474"/>
    </location>
</feature>
<feature type="compositionally biased region" description="Basic and acidic residues" evidence="1">
    <location>
        <begin position="1113"/>
        <end position="1132"/>
    </location>
</feature>
<dbReference type="Proteomes" id="UP000198406">
    <property type="component" value="Unassembled WGS sequence"/>
</dbReference>
<dbReference type="Pfam" id="PF07727">
    <property type="entry name" value="RVT_2"/>
    <property type="match status" value="1"/>
</dbReference>